<name>A0A0E0HEZ5_ORYNI</name>
<dbReference type="Proteomes" id="UP000006591">
    <property type="component" value="Chromosome 5"/>
</dbReference>
<dbReference type="AlphaFoldDB" id="A0A0E0HEZ5"/>
<dbReference type="HOGENOM" id="CLU_1889105_0_0_1"/>
<evidence type="ECO:0000256" key="1">
    <source>
        <dbReference type="SAM" id="MobiDB-lite"/>
    </source>
</evidence>
<accession>A0A0E0HEZ5</accession>
<sequence length="135" mass="15090">MLKYLKNIFVTSLLFKKPVVVVVSPNDPTAEYFPRILPAGSTLQSRGGEGHRRSIASHRPIRRRRDRRHPNPATPPRSPSPESCDAAGPFSLVFTLDAPEPDAHCPPPRHRTTSIPAVLLSIVCNFFVIYTPEER</sequence>
<reference evidence="2" key="2">
    <citation type="submission" date="2018-04" db="EMBL/GenBank/DDBJ databases">
        <title>OnivRS2 (Oryza nivara Reference Sequence Version 2).</title>
        <authorList>
            <person name="Zhang J."/>
            <person name="Kudrna D."/>
            <person name="Lee S."/>
            <person name="Talag J."/>
            <person name="Rajasekar S."/>
            <person name="Welchert J."/>
            <person name="Hsing Y.-I."/>
            <person name="Wing R.A."/>
        </authorList>
    </citation>
    <scope>NUCLEOTIDE SEQUENCE [LARGE SCALE GENOMIC DNA]</scope>
    <source>
        <strain evidence="2">SL10</strain>
    </source>
</reference>
<protein>
    <submittedName>
        <fullName evidence="2">Uncharacterized protein</fullName>
    </submittedName>
</protein>
<feature type="region of interest" description="Disordered" evidence="1">
    <location>
        <begin position="34"/>
        <end position="88"/>
    </location>
</feature>
<keyword evidence="3" id="KW-1185">Reference proteome</keyword>
<organism evidence="2">
    <name type="scientific">Oryza nivara</name>
    <name type="common">Indian wild rice</name>
    <name type="synonym">Oryza sativa f. spontanea</name>
    <dbReference type="NCBI Taxonomy" id="4536"/>
    <lineage>
        <taxon>Eukaryota</taxon>
        <taxon>Viridiplantae</taxon>
        <taxon>Streptophyta</taxon>
        <taxon>Embryophyta</taxon>
        <taxon>Tracheophyta</taxon>
        <taxon>Spermatophyta</taxon>
        <taxon>Magnoliopsida</taxon>
        <taxon>Liliopsida</taxon>
        <taxon>Poales</taxon>
        <taxon>Poaceae</taxon>
        <taxon>BOP clade</taxon>
        <taxon>Oryzoideae</taxon>
        <taxon>Oryzeae</taxon>
        <taxon>Oryzinae</taxon>
        <taxon>Oryza</taxon>
    </lineage>
</organism>
<reference evidence="2" key="1">
    <citation type="submission" date="2015-04" db="UniProtKB">
        <authorList>
            <consortium name="EnsemblPlants"/>
        </authorList>
    </citation>
    <scope>IDENTIFICATION</scope>
    <source>
        <strain evidence="2">SL10</strain>
    </source>
</reference>
<evidence type="ECO:0000313" key="3">
    <source>
        <dbReference type="Proteomes" id="UP000006591"/>
    </source>
</evidence>
<dbReference type="EnsemblPlants" id="ONIVA05G18630.3">
    <property type="protein sequence ID" value="ONIVA05G18630.3"/>
    <property type="gene ID" value="ONIVA05G18630"/>
</dbReference>
<dbReference type="Gramene" id="ONIVA05G18630.3">
    <property type="protein sequence ID" value="ONIVA05G18630.3"/>
    <property type="gene ID" value="ONIVA05G18630"/>
</dbReference>
<evidence type="ECO:0000313" key="2">
    <source>
        <dbReference type="EnsemblPlants" id="ONIVA05G18630.3"/>
    </source>
</evidence>
<proteinExistence type="predicted"/>
<feature type="compositionally biased region" description="Basic residues" evidence="1">
    <location>
        <begin position="53"/>
        <end position="70"/>
    </location>
</feature>